<reference evidence="4" key="1">
    <citation type="submission" date="2020-07" db="EMBL/GenBank/DDBJ databases">
        <title>A comparison of fourteen fully characterised mammalian-associated Campylobacter fetus isolates suggests a mechanism by which bovine-adapted biotypes have evolved high genomic plasticity.</title>
        <authorList>
            <person name="Nadin-Davis S.A."/>
            <person name="Chmara J.T."/>
            <person name="Carillo C."/>
            <person name="Amoako K."/>
            <person name="Goji N."/>
            <person name="Duceppe M.-O."/>
            <person name="Devenish J."/>
        </authorList>
    </citation>
    <scope>NUCLEOTIDE SEQUENCE [LARGE SCALE GENOMIC DNA]</scope>
    <source>
        <strain evidence="4">CFViADRI1362</strain>
        <plasmid evidence="4">pcfviadri1362_p3</plasmid>
    </source>
</reference>
<evidence type="ECO:0000313" key="3">
    <source>
        <dbReference type="EMBL" id="QMS59915.1"/>
    </source>
</evidence>
<evidence type="ECO:0000256" key="2">
    <source>
        <dbReference type="SAM" id="Phobius"/>
    </source>
</evidence>
<accession>A0A974MUA6</accession>
<feature type="transmembrane region" description="Helical" evidence="2">
    <location>
        <begin position="262"/>
        <end position="284"/>
    </location>
</feature>
<keyword evidence="2" id="KW-0472">Membrane</keyword>
<dbReference type="EMBL" id="CP059435">
    <property type="protein sequence ID" value="QMS59915.1"/>
    <property type="molecule type" value="Genomic_DNA"/>
</dbReference>
<dbReference type="Proteomes" id="UP000514628">
    <property type="component" value="Plasmid pCFViADRI1362_P3"/>
</dbReference>
<keyword evidence="3" id="KW-0614">Plasmid</keyword>
<gene>
    <name evidence="3" type="ORF">GZ989_011565</name>
</gene>
<keyword evidence="2" id="KW-1133">Transmembrane helix</keyword>
<keyword evidence="2" id="KW-0812">Transmembrane</keyword>
<feature type="region of interest" description="Disordered" evidence="1">
    <location>
        <begin position="1"/>
        <end position="65"/>
    </location>
</feature>
<evidence type="ECO:0000313" key="4">
    <source>
        <dbReference type="Proteomes" id="UP000514628"/>
    </source>
</evidence>
<feature type="compositionally biased region" description="Polar residues" evidence="1">
    <location>
        <begin position="26"/>
        <end position="57"/>
    </location>
</feature>
<sequence length="340" mass="39451">MKMPTDTQDKYSVENMLDFGDDADKSTNSNDELNFSALAQENTNGSTNTENLSNQDEPNNDVLDNETLKHQPSLKDLGFIEFQDERDGKKDILNFAKLMQEQQSIYNEIASQISSRLHFDNLDEADRVIYIKLQDRIKELYGLTRSFIAFFKYPPTHDEFEKINQAAMMHKALNDFRKFSDSLENLHLKEQSDEFSNQFSNFITGNKAKLENIIHQYDDFLQNFIEKQRSHIEPFERQFDTILKSYDSSFTKVLKIAKGGTLTLLIINVLLVFIFGCLGTTIYFKKQELDDIKNISNGFDNILVQQKGKDLIFDFNKSKIKIFDEGGFKRIVLETSKNKE</sequence>
<name>A0A974MUA6_CAMFE</name>
<dbReference type="AlphaFoldDB" id="A0A974MUA6"/>
<geneLocation type="plasmid" evidence="4">
    <name>pcfviadri1362_p3</name>
</geneLocation>
<dbReference type="RefSeq" id="WP_134864094.1">
    <property type="nucleotide sequence ID" value="NZ_CP059435.1"/>
</dbReference>
<proteinExistence type="predicted"/>
<protein>
    <submittedName>
        <fullName evidence="3">Uncharacterized protein</fullName>
    </submittedName>
</protein>
<organism evidence="3 4">
    <name type="scientific">Campylobacter fetus</name>
    <dbReference type="NCBI Taxonomy" id="196"/>
    <lineage>
        <taxon>Bacteria</taxon>
        <taxon>Pseudomonadati</taxon>
        <taxon>Campylobacterota</taxon>
        <taxon>Epsilonproteobacteria</taxon>
        <taxon>Campylobacterales</taxon>
        <taxon>Campylobacteraceae</taxon>
        <taxon>Campylobacter</taxon>
    </lineage>
</organism>
<evidence type="ECO:0000256" key="1">
    <source>
        <dbReference type="SAM" id="MobiDB-lite"/>
    </source>
</evidence>